<dbReference type="SUPFAM" id="SSF56634">
    <property type="entry name" value="Heme-dependent catalase-like"/>
    <property type="match status" value="1"/>
</dbReference>
<reference evidence="16 17" key="1">
    <citation type="journal article" date="2016" name="Nat. Commun.">
        <title>Ectomycorrhizal ecology is imprinted in the genome of the dominant symbiotic fungus Cenococcum geophilum.</title>
        <authorList>
            <consortium name="DOE Joint Genome Institute"/>
            <person name="Peter M."/>
            <person name="Kohler A."/>
            <person name="Ohm R.A."/>
            <person name="Kuo A."/>
            <person name="Krutzmann J."/>
            <person name="Morin E."/>
            <person name="Arend M."/>
            <person name="Barry K.W."/>
            <person name="Binder M."/>
            <person name="Choi C."/>
            <person name="Clum A."/>
            <person name="Copeland A."/>
            <person name="Grisel N."/>
            <person name="Haridas S."/>
            <person name="Kipfer T."/>
            <person name="LaButti K."/>
            <person name="Lindquist E."/>
            <person name="Lipzen A."/>
            <person name="Maire R."/>
            <person name="Meier B."/>
            <person name="Mihaltcheva S."/>
            <person name="Molinier V."/>
            <person name="Murat C."/>
            <person name="Poggeler S."/>
            <person name="Quandt C.A."/>
            <person name="Sperisen C."/>
            <person name="Tritt A."/>
            <person name="Tisserant E."/>
            <person name="Crous P.W."/>
            <person name="Henrissat B."/>
            <person name="Nehls U."/>
            <person name="Egli S."/>
            <person name="Spatafora J.W."/>
            <person name="Grigoriev I.V."/>
            <person name="Martin F.M."/>
        </authorList>
    </citation>
    <scope>NUCLEOTIDE SEQUENCE [LARGE SCALE GENOMIC DNA]</scope>
    <source>
        <strain evidence="16 17">CBS 207.34</strain>
    </source>
</reference>
<comment type="similarity">
    <text evidence="2 13">Belongs to the catalase family.</text>
</comment>
<dbReference type="Proteomes" id="UP000250140">
    <property type="component" value="Unassembled WGS sequence"/>
</dbReference>
<evidence type="ECO:0000256" key="5">
    <source>
        <dbReference type="ARBA" id="ARBA00022617"/>
    </source>
</evidence>
<dbReference type="GO" id="GO:0005777">
    <property type="term" value="C:peroxisome"/>
    <property type="evidence" value="ECO:0007669"/>
    <property type="project" value="TreeGrafter"/>
</dbReference>
<comment type="pathway">
    <text evidence="1">Alkaloid biosynthesis.</text>
</comment>
<dbReference type="GO" id="GO:0046872">
    <property type="term" value="F:metal ion binding"/>
    <property type="evidence" value="ECO:0007669"/>
    <property type="project" value="UniProtKB-KW"/>
</dbReference>
<evidence type="ECO:0000256" key="3">
    <source>
        <dbReference type="ARBA" id="ARBA00022559"/>
    </source>
</evidence>
<dbReference type="PROSITE" id="PS51402">
    <property type="entry name" value="CATALASE_3"/>
    <property type="match status" value="1"/>
</dbReference>
<dbReference type="PRINTS" id="PR00067">
    <property type="entry name" value="CATALASE"/>
</dbReference>
<dbReference type="GO" id="GO:0042744">
    <property type="term" value="P:hydrogen peroxide catabolic process"/>
    <property type="evidence" value="ECO:0007669"/>
    <property type="project" value="UniProtKB-KW"/>
</dbReference>
<dbReference type="InterPro" id="IPR024711">
    <property type="entry name" value="Catalase_clade1/3"/>
</dbReference>
<keyword evidence="8 12" id="KW-0408">Iron</keyword>
<keyword evidence="4" id="KW-0017">Alkaloid metabolism</keyword>
<evidence type="ECO:0000256" key="11">
    <source>
        <dbReference type="PIRSR" id="PIRSR038928-1"/>
    </source>
</evidence>
<dbReference type="InterPro" id="IPR002226">
    <property type="entry name" value="Catalase_haem_BS"/>
</dbReference>
<evidence type="ECO:0000256" key="12">
    <source>
        <dbReference type="PIRSR" id="PIRSR038928-2"/>
    </source>
</evidence>
<dbReference type="AlphaFoldDB" id="A0A8E2JR05"/>
<dbReference type="EMBL" id="KV750098">
    <property type="protein sequence ID" value="OCL06288.1"/>
    <property type="molecule type" value="Genomic_DNA"/>
</dbReference>
<name>A0A8E2JR05_9PEZI</name>
<keyword evidence="9 13" id="KW-0376">Hydrogen peroxide</keyword>
<keyword evidence="17" id="KW-1185">Reference proteome</keyword>
<dbReference type="PROSITE" id="PS00438">
    <property type="entry name" value="CATALASE_2"/>
    <property type="match status" value="1"/>
</dbReference>
<evidence type="ECO:0000256" key="2">
    <source>
        <dbReference type="ARBA" id="ARBA00005329"/>
    </source>
</evidence>
<gene>
    <name evidence="16" type="ORF">AOQ84DRAFT_390288</name>
</gene>
<evidence type="ECO:0000313" key="17">
    <source>
        <dbReference type="Proteomes" id="UP000250140"/>
    </source>
</evidence>
<dbReference type="InterPro" id="IPR018028">
    <property type="entry name" value="Catalase"/>
</dbReference>
<evidence type="ECO:0000256" key="13">
    <source>
        <dbReference type="RuleBase" id="RU000498"/>
    </source>
</evidence>
<evidence type="ECO:0000256" key="9">
    <source>
        <dbReference type="ARBA" id="ARBA00023324"/>
    </source>
</evidence>
<dbReference type="PIRSF" id="PIRSF038928">
    <property type="entry name" value="Catalase_clade1-3"/>
    <property type="match status" value="1"/>
</dbReference>
<comment type="cofactor">
    <cofactor evidence="12">
        <name>heme</name>
        <dbReference type="ChEBI" id="CHEBI:30413"/>
    </cofactor>
</comment>
<dbReference type="InterPro" id="IPR011614">
    <property type="entry name" value="Catalase_core"/>
</dbReference>
<evidence type="ECO:0000259" key="15">
    <source>
        <dbReference type="SMART" id="SM01060"/>
    </source>
</evidence>
<keyword evidence="5 12" id="KW-0349">Heme</keyword>
<dbReference type="PANTHER" id="PTHR11465">
    <property type="entry name" value="CATALASE"/>
    <property type="match status" value="1"/>
</dbReference>
<dbReference type="PANTHER" id="PTHR11465:SF9">
    <property type="entry name" value="CATALASE"/>
    <property type="match status" value="1"/>
</dbReference>
<evidence type="ECO:0000313" key="16">
    <source>
        <dbReference type="EMBL" id="OCL06288.1"/>
    </source>
</evidence>
<evidence type="ECO:0000256" key="6">
    <source>
        <dbReference type="ARBA" id="ARBA00022723"/>
    </source>
</evidence>
<sequence>MVTEIAASSTGQVYTTSNGRPVTYATASQRVGPNGPILLQDFHLIDLIAHFDRERIPERVVHAKGAGAYGEFEVTHNITDITSADIFSKIGKKTKVAVRFSTVGGEKGSADSARDPRGFAIKFYTEEGNWDMVGNNTPVFFIRDGVKFPTFIHTQKRNPQTNLKDPSAFWDFLSSNQESIHEVMHLFSDRGTPLSYRHMDTYSGHTFKFTKQDGSFKYVKLHFKTNQGNKTLTNDEAAHLASSSPDWHTKDLFSAIERGDYPSWTLYVQVLDPADAEKFRWNIFDVTKIWPHADVPLRSVGKLILNQNPSNYFAEIEQMAVSPAHLVPGIEPSADPMLQARLFSYSDSQRHRLGVNYQQIPINAPLHVYSPFQRDGPFAVHSNYGSDPNYPSPLRPLTYKPVDEHPAHEYWIGSAVNALQPVTDGDFVQATRLWEVLGRTEGQQENFVYNVSSHLFAAKDEVRKRTYKMFARVDKNLGVRIEEASEKAAKATEVETGDRVLDELTARLA</sequence>
<dbReference type="Pfam" id="PF06628">
    <property type="entry name" value="Catalase-rel"/>
    <property type="match status" value="1"/>
</dbReference>
<evidence type="ECO:0000256" key="7">
    <source>
        <dbReference type="ARBA" id="ARBA00023002"/>
    </source>
</evidence>
<evidence type="ECO:0000256" key="10">
    <source>
        <dbReference type="ARBA" id="ARBA00044729"/>
    </source>
</evidence>
<keyword evidence="6 12" id="KW-0479">Metal-binding</keyword>
<accession>A0A8E2JR05</accession>
<dbReference type="GO" id="GO:0042542">
    <property type="term" value="P:response to hydrogen peroxide"/>
    <property type="evidence" value="ECO:0007669"/>
    <property type="project" value="TreeGrafter"/>
</dbReference>
<dbReference type="OrthoDB" id="6880011at2759"/>
<dbReference type="PROSITE" id="PS00437">
    <property type="entry name" value="CATALASE_1"/>
    <property type="match status" value="1"/>
</dbReference>
<dbReference type="InterPro" id="IPR010582">
    <property type="entry name" value="Catalase_immune_responsive"/>
</dbReference>
<dbReference type="InterPro" id="IPR024708">
    <property type="entry name" value="Catalase_AS"/>
</dbReference>
<dbReference type="FunFam" id="2.40.180.10:FF:000001">
    <property type="entry name" value="Catalase"/>
    <property type="match status" value="1"/>
</dbReference>
<dbReference type="GO" id="GO:0009820">
    <property type="term" value="P:alkaloid metabolic process"/>
    <property type="evidence" value="ECO:0007669"/>
    <property type="project" value="UniProtKB-KW"/>
</dbReference>
<proteinExistence type="inferred from homology"/>
<dbReference type="Gene3D" id="2.40.180.10">
    <property type="entry name" value="Catalase core domain"/>
    <property type="match status" value="1"/>
</dbReference>
<feature type="domain" description="Catalase core" evidence="15">
    <location>
        <begin position="15"/>
        <end position="398"/>
    </location>
</feature>
<comment type="catalytic activity">
    <reaction evidence="13">
        <text>2 H2O2 = O2 + 2 H2O</text>
        <dbReference type="Rhea" id="RHEA:20309"/>
        <dbReference type="ChEBI" id="CHEBI:15377"/>
        <dbReference type="ChEBI" id="CHEBI:15379"/>
        <dbReference type="ChEBI" id="CHEBI:16240"/>
        <dbReference type="EC" id="1.11.1.6"/>
    </reaction>
</comment>
<feature type="active site" evidence="11">
    <location>
        <position position="135"/>
    </location>
</feature>
<dbReference type="Pfam" id="PF00199">
    <property type="entry name" value="Catalase"/>
    <property type="match status" value="1"/>
</dbReference>
<organism evidence="16 17">
    <name type="scientific">Glonium stellatum</name>
    <dbReference type="NCBI Taxonomy" id="574774"/>
    <lineage>
        <taxon>Eukaryota</taxon>
        <taxon>Fungi</taxon>
        <taxon>Dikarya</taxon>
        <taxon>Ascomycota</taxon>
        <taxon>Pezizomycotina</taxon>
        <taxon>Dothideomycetes</taxon>
        <taxon>Pleosporomycetidae</taxon>
        <taxon>Gloniales</taxon>
        <taxon>Gloniaceae</taxon>
        <taxon>Glonium</taxon>
    </lineage>
</organism>
<dbReference type="GO" id="GO:0020037">
    <property type="term" value="F:heme binding"/>
    <property type="evidence" value="ECO:0007669"/>
    <property type="project" value="InterPro"/>
</dbReference>
<comment type="function">
    <text evidence="10 14">Catalyzes the degradation of hydrogen peroxide (H(2)O(2)) generated by peroxisomal oxidases to water and oxygen, thereby protecting cells from the toxic effects of hydrogen peroxide.</text>
</comment>
<evidence type="ECO:0000256" key="8">
    <source>
        <dbReference type="ARBA" id="ARBA00023004"/>
    </source>
</evidence>
<dbReference type="InterPro" id="IPR020835">
    <property type="entry name" value="Catalase_sf"/>
</dbReference>
<dbReference type="CDD" id="cd08157">
    <property type="entry name" value="catalase_fungal"/>
    <property type="match status" value="1"/>
</dbReference>
<keyword evidence="3 13" id="KW-0575">Peroxidase</keyword>
<protein>
    <recommendedName>
        <fullName evidence="13">Catalase</fullName>
        <ecNumber evidence="13">1.11.1.6</ecNumber>
    </recommendedName>
</protein>
<evidence type="ECO:0000256" key="4">
    <source>
        <dbReference type="ARBA" id="ARBA00022589"/>
    </source>
</evidence>
<evidence type="ECO:0000256" key="1">
    <source>
        <dbReference type="ARBA" id="ARBA00004913"/>
    </source>
</evidence>
<dbReference type="SMART" id="SM01060">
    <property type="entry name" value="Catalase"/>
    <property type="match status" value="1"/>
</dbReference>
<dbReference type="EC" id="1.11.1.6" evidence="13"/>
<feature type="active site" evidence="11">
    <location>
        <position position="62"/>
    </location>
</feature>
<keyword evidence="7 13" id="KW-0560">Oxidoreductase</keyword>
<evidence type="ECO:0000256" key="14">
    <source>
        <dbReference type="RuleBase" id="RU004142"/>
    </source>
</evidence>
<dbReference type="GO" id="GO:0004096">
    <property type="term" value="F:catalase activity"/>
    <property type="evidence" value="ECO:0007669"/>
    <property type="project" value="UniProtKB-EC"/>
</dbReference>
<feature type="binding site" description="axial binding residue" evidence="12">
    <location>
        <position position="345"/>
    </location>
    <ligand>
        <name>heme</name>
        <dbReference type="ChEBI" id="CHEBI:30413"/>
    </ligand>
    <ligandPart>
        <name>Fe</name>
        <dbReference type="ChEBI" id="CHEBI:18248"/>
    </ligandPart>
</feature>
<dbReference type="GO" id="GO:0005739">
    <property type="term" value="C:mitochondrion"/>
    <property type="evidence" value="ECO:0007669"/>
    <property type="project" value="TreeGrafter"/>
</dbReference>